<evidence type="ECO:0000259" key="4">
    <source>
        <dbReference type="PROSITE" id="PS50111"/>
    </source>
</evidence>
<dbReference type="Pfam" id="PF13682">
    <property type="entry name" value="CZB"/>
    <property type="match status" value="1"/>
</dbReference>
<evidence type="ECO:0000313" key="6">
    <source>
        <dbReference type="Proteomes" id="UP000249299"/>
    </source>
</evidence>
<dbReference type="GO" id="GO:0004888">
    <property type="term" value="F:transmembrane signaling receptor activity"/>
    <property type="evidence" value="ECO:0007669"/>
    <property type="project" value="InterPro"/>
</dbReference>
<evidence type="ECO:0000313" key="5">
    <source>
        <dbReference type="EMBL" id="RAI26160.1"/>
    </source>
</evidence>
<dbReference type="InterPro" id="IPR004089">
    <property type="entry name" value="MCPsignal_dom"/>
</dbReference>
<proteinExistence type="inferred from homology"/>
<keyword evidence="6" id="KW-1185">Reference proteome</keyword>
<dbReference type="OrthoDB" id="4514964at2"/>
<dbReference type="PANTHER" id="PTHR32089">
    <property type="entry name" value="METHYL-ACCEPTING CHEMOTAXIS PROTEIN MCPB"/>
    <property type="match status" value="1"/>
</dbReference>
<dbReference type="AlphaFoldDB" id="A0A327JIC8"/>
<protein>
    <recommendedName>
        <fullName evidence="4">Methyl-accepting transducer domain-containing protein</fullName>
    </recommendedName>
</protein>
<dbReference type="Pfam" id="PF00015">
    <property type="entry name" value="MCPsignal"/>
    <property type="match status" value="1"/>
</dbReference>
<organism evidence="5 6">
    <name type="scientific">Rhodobium orientis</name>
    <dbReference type="NCBI Taxonomy" id="34017"/>
    <lineage>
        <taxon>Bacteria</taxon>
        <taxon>Pseudomonadati</taxon>
        <taxon>Pseudomonadota</taxon>
        <taxon>Alphaproteobacteria</taxon>
        <taxon>Hyphomicrobiales</taxon>
        <taxon>Rhodobiaceae</taxon>
        <taxon>Rhodobium</taxon>
    </lineage>
</organism>
<dbReference type="Proteomes" id="UP000249299">
    <property type="component" value="Unassembled WGS sequence"/>
</dbReference>
<dbReference type="InterPro" id="IPR004090">
    <property type="entry name" value="Chemotax_Me-accpt_rcpt"/>
</dbReference>
<dbReference type="GO" id="GO:0016020">
    <property type="term" value="C:membrane"/>
    <property type="evidence" value="ECO:0007669"/>
    <property type="project" value="InterPro"/>
</dbReference>
<dbReference type="Gene3D" id="1.20.120.30">
    <property type="entry name" value="Aspartate receptor, ligand-binding domain"/>
    <property type="match status" value="1"/>
</dbReference>
<name>A0A327JIC8_9HYPH</name>
<dbReference type="RefSeq" id="WP_111435275.1">
    <property type="nucleotide sequence ID" value="NZ_JACIGG010000011.1"/>
</dbReference>
<evidence type="ECO:0000256" key="3">
    <source>
        <dbReference type="PROSITE-ProRule" id="PRU00284"/>
    </source>
</evidence>
<keyword evidence="1 3" id="KW-0807">Transducer</keyword>
<dbReference type="PRINTS" id="PR00260">
    <property type="entry name" value="CHEMTRNSDUCR"/>
</dbReference>
<dbReference type="GO" id="GO:0006935">
    <property type="term" value="P:chemotaxis"/>
    <property type="evidence" value="ECO:0007669"/>
    <property type="project" value="InterPro"/>
</dbReference>
<dbReference type="SMART" id="SM00283">
    <property type="entry name" value="MA"/>
    <property type="match status" value="1"/>
</dbReference>
<evidence type="ECO:0000256" key="1">
    <source>
        <dbReference type="ARBA" id="ARBA00023224"/>
    </source>
</evidence>
<feature type="domain" description="Methyl-accepting transducer" evidence="4">
    <location>
        <begin position="82"/>
        <end position="311"/>
    </location>
</feature>
<reference evidence="5 6" key="1">
    <citation type="submission" date="2017-07" db="EMBL/GenBank/DDBJ databases">
        <title>Draft Genome Sequences of Select Purple Nonsulfur Bacteria.</title>
        <authorList>
            <person name="Lasarre B."/>
            <person name="Mckinlay J.B."/>
        </authorList>
    </citation>
    <scope>NUCLEOTIDE SEQUENCE [LARGE SCALE GENOMIC DNA]</scope>
    <source>
        <strain evidence="5 6">DSM 11290</strain>
    </source>
</reference>
<comment type="similarity">
    <text evidence="2">Belongs to the methyl-accepting chemotaxis (MCP) protein family.</text>
</comment>
<dbReference type="EMBL" id="NPEV01000035">
    <property type="protein sequence ID" value="RAI26160.1"/>
    <property type="molecule type" value="Genomic_DNA"/>
</dbReference>
<gene>
    <name evidence="5" type="ORF">CH339_15435</name>
</gene>
<evidence type="ECO:0000256" key="2">
    <source>
        <dbReference type="ARBA" id="ARBA00029447"/>
    </source>
</evidence>
<dbReference type="PROSITE" id="PS50111">
    <property type="entry name" value="CHEMOTAXIS_TRANSDUC_2"/>
    <property type="match status" value="1"/>
</dbReference>
<dbReference type="InterPro" id="IPR025991">
    <property type="entry name" value="Chemoreceptor_zinc-bind_dom"/>
</dbReference>
<accession>A0A327JIC8</accession>
<dbReference type="Gene3D" id="1.10.287.950">
    <property type="entry name" value="Methyl-accepting chemotaxis protein"/>
    <property type="match status" value="1"/>
</dbReference>
<comment type="caution">
    <text evidence="5">The sequence shown here is derived from an EMBL/GenBank/DDBJ whole genome shotgun (WGS) entry which is preliminary data.</text>
</comment>
<dbReference type="GO" id="GO:0007165">
    <property type="term" value="P:signal transduction"/>
    <property type="evidence" value="ECO:0007669"/>
    <property type="project" value="UniProtKB-KW"/>
</dbReference>
<sequence>MLELFRRSPDAASGAVAMAAMPDDDAPDKADLIRVLNDLTHGIFNTADALPGDVGRTVRRLAEFLADDAHDALVRTVSYSMQASDAMAAVSRLTGDIRDINANSTTMAVAIEEMATSTDQVAQSSSDAAAEAGKVEEGAQGAIAEVERSASAMRDISDQVGSMSDRLHVLEQAAEQINEMTRSIEEISDQTKLLALNATIEAARAGEAGRGFAVVASEVKALSEQTSKTTEQIRARVGTLNEEMTAMSSAVQRSADLVGEGEGTVNAVGARIREMNEEASGVAVRMSEIANVLAQQREATAEIAGKVTKIADLTNVARDRAELVISAVGASEKLIEEQFDHLESHNIPNCVLYRAQSDHVLWKKRLAEMLVGRTSLKAEELSEHHSCRLGRWYDKVSDPKLLAHPSFRALKEPHKAVHGHGKAAAAACARGDKETAIAEYEQMDMESQKVVKLLRELTA</sequence>
<dbReference type="SUPFAM" id="SSF58104">
    <property type="entry name" value="Methyl-accepting chemotaxis protein (MCP) signaling domain"/>
    <property type="match status" value="1"/>
</dbReference>
<dbReference type="PANTHER" id="PTHR32089:SF112">
    <property type="entry name" value="LYSOZYME-LIKE PROTEIN-RELATED"/>
    <property type="match status" value="1"/>
</dbReference>